<dbReference type="OrthoDB" id="1434620at2"/>
<dbReference type="STRING" id="76595.SAMN05660313_02069"/>
<evidence type="ECO:0008006" key="3">
    <source>
        <dbReference type="Google" id="ProtNLM"/>
    </source>
</evidence>
<accession>A0A1K1PNX0</accession>
<sequence>MGVIATDNNKVTLIYSAENSIGKQTLGYVSSATEDILTINSSKTKITGTQWAEIADKLKMNIRDLVDQNHPNFVKEYGDKEVKISNEDCIKVLQNKPETLAYAILINGNDFALIKTPSDVLKYLDTKTNNNNQ</sequence>
<dbReference type="EMBL" id="FPIY01000002">
    <property type="protein sequence ID" value="SFW49284.1"/>
    <property type="molecule type" value="Genomic_DNA"/>
</dbReference>
<reference evidence="2" key="1">
    <citation type="submission" date="2016-11" db="EMBL/GenBank/DDBJ databases">
        <authorList>
            <person name="Varghese N."/>
            <person name="Submissions S."/>
        </authorList>
    </citation>
    <scope>NUCLEOTIDE SEQUENCE [LARGE SCALE GENOMIC DNA]</scope>
    <source>
        <strain evidence="2">DSM 24786</strain>
    </source>
</reference>
<evidence type="ECO:0000313" key="1">
    <source>
        <dbReference type="EMBL" id="SFW49284.1"/>
    </source>
</evidence>
<gene>
    <name evidence="1" type="ORF">SAMN05660313_02069</name>
</gene>
<dbReference type="RefSeq" id="WP_072303684.1">
    <property type="nucleotide sequence ID" value="NZ_CBDUMO010000010.1"/>
</dbReference>
<dbReference type="Gene3D" id="3.40.30.10">
    <property type="entry name" value="Glutaredoxin"/>
    <property type="match status" value="1"/>
</dbReference>
<keyword evidence="2" id="KW-1185">Reference proteome</keyword>
<dbReference type="AlphaFoldDB" id="A0A1K1PNX0"/>
<evidence type="ECO:0000313" key="2">
    <source>
        <dbReference type="Proteomes" id="UP000183257"/>
    </source>
</evidence>
<dbReference type="Proteomes" id="UP000183257">
    <property type="component" value="Unassembled WGS sequence"/>
</dbReference>
<name>A0A1K1PNX0_9FLAO</name>
<proteinExistence type="predicted"/>
<organism evidence="1 2">
    <name type="scientific">Cellulophaga fucicola</name>
    <dbReference type="NCBI Taxonomy" id="76595"/>
    <lineage>
        <taxon>Bacteria</taxon>
        <taxon>Pseudomonadati</taxon>
        <taxon>Bacteroidota</taxon>
        <taxon>Flavobacteriia</taxon>
        <taxon>Flavobacteriales</taxon>
        <taxon>Flavobacteriaceae</taxon>
        <taxon>Cellulophaga</taxon>
    </lineage>
</organism>
<protein>
    <recommendedName>
        <fullName evidence="3">Arsenate reductase, glutaredoxin family</fullName>
    </recommendedName>
</protein>